<dbReference type="Gene3D" id="3.90.550.10">
    <property type="entry name" value="Spore Coat Polysaccharide Biosynthesis Protein SpsA, Chain A"/>
    <property type="match status" value="1"/>
</dbReference>
<dbReference type="Proteomes" id="UP000824133">
    <property type="component" value="Unassembled WGS sequence"/>
</dbReference>
<dbReference type="Pfam" id="PF00535">
    <property type="entry name" value="Glycos_transf_2"/>
    <property type="match status" value="1"/>
</dbReference>
<sequence length="338" mass="38195">MPCYKVEALLPRCLDSLLAQTLEGIEIVAVNDGSPDGCLSLLRDYESRHPQVIRVVDKRNGGLWRARWSGTDVATGDYVTYVDSDDYVTPSFARDLYETAVREDADIVVCGFQRIDELTGEPISTEMSEPRESFLAHGDPGRLVSINSAAWNKCYRRDLLMRMRRLEEPPAILEDVMLNQLAFLAARRPVAFTGTAPYRYLIRGGSMINSITTEQIETVKRALLEVKGAFGEQGAPTDLVRELDATAFLHMGVSMSFRLSNVPGIDLPAQIADTTRFLDEHFPSWRRSPFIRPAYALRNGGAYVKLLLAQWFYRAHLMPPFLRLYNLLISKTGRDIKW</sequence>
<evidence type="ECO:0000256" key="2">
    <source>
        <dbReference type="ARBA" id="ARBA00022679"/>
    </source>
</evidence>
<evidence type="ECO:0000259" key="3">
    <source>
        <dbReference type="Pfam" id="PF00535"/>
    </source>
</evidence>
<dbReference type="InterPro" id="IPR029044">
    <property type="entry name" value="Nucleotide-diphossugar_trans"/>
</dbReference>
<evidence type="ECO:0000313" key="4">
    <source>
        <dbReference type="EMBL" id="HIY79090.1"/>
    </source>
</evidence>
<dbReference type="EMBL" id="DXCP01000006">
    <property type="protein sequence ID" value="HIY79090.1"/>
    <property type="molecule type" value="Genomic_DNA"/>
</dbReference>
<dbReference type="InterPro" id="IPR001173">
    <property type="entry name" value="Glyco_trans_2-like"/>
</dbReference>
<dbReference type="CDD" id="cd00761">
    <property type="entry name" value="Glyco_tranf_GTA_type"/>
    <property type="match status" value="1"/>
</dbReference>
<evidence type="ECO:0000313" key="5">
    <source>
        <dbReference type="Proteomes" id="UP000824133"/>
    </source>
</evidence>
<reference evidence="4" key="2">
    <citation type="submission" date="2021-04" db="EMBL/GenBank/DDBJ databases">
        <authorList>
            <person name="Gilroy R."/>
        </authorList>
    </citation>
    <scope>NUCLEOTIDE SEQUENCE</scope>
    <source>
        <strain evidence="4">ChiHjej10B9-743</strain>
    </source>
</reference>
<dbReference type="PANTHER" id="PTHR22916">
    <property type="entry name" value="GLYCOSYLTRANSFERASE"/>
    <property type="match status" value="1"/>
</dbReference>
<dbReference type="EC" id="2.4.-.-" evidence="4"/>
<keyword evidence="1 4" id="KW-0328">Glycosyltransferase</keyword>
<dbReference type="PANTHER" id="PTHR22916:SF51">
    <property type="entry name" value="GLYCOSYLTRANSFERASE EPSH-RELATED"/>
    <property type="match status" value="1"/>
</dbReference>
<keyword evidence="2 4" id="KW-0808">Transferase</keyword>
<gene>
    <name evidence="4" type="ORF">IAA42_01460</name>
</gene>
<protein>
    <submittedName>
        <fullName evidence="4">Glycosyltransferase</fullName>
        <ecNumber evidence="4">2.4.-.-</ecNumber>
    </submittedName>
</protein>
<reference evidence="4" key="1">
    <citation type="journal article" date="2021" name="PeerJ">
        <title>Extensive microbial diversity within the chicken gut microbiome revealed by metagenomics and culture.</title>
        <authorList>
            <person name="Gilroy R."/>
            <person name="Ravi A."/>
            <person name="Getino M."/>
            <person name="Pursley I."/>
            <person name="Horton D.L."/>
            <person name="Alikhan N.F."/>
            <person name="Baker D."/>
            <person name="Gharbi K."/>
            <person name="Hall N."/>
            <person name="Watson M."/>
            <person name="Adriaenssens E.M."/>
            <person name="Foster-Nyarko E."/>
            <person name="Jarju S."/>
            <person name="Secka A."/>
            <person name="Antonio M."/>
            <person name="Oren A."/>
            <person name="Chaudhuri R.R."/>
            <person name="La Ragione R."/>
            <person name="Hildebrand F."/>
            <person name="Pallen M.J."/>
        </authorList>
    </citation>
    <scope>NUCLEOTIDE SEQUENCE</scope>
    <source>
        <strain evidence="4">ChiHjej10B9-743</strain>
    </source>
</reference>
<proteinExistence type="predicted"/>
<dbReference type="GO" id="GO:0016757">
    <property type="term" value="F:glycosyltransferase activity"/>
    <property type="evidence" value="ECO:0007669"/>
    <property type="project" value="UniProtKB-KW"/>
</dbReference>
<accession>A0A9D1ZAE4</accession>
<dbReference type="SUPFAM" id="SSF53448">
    <property type="entry name" value="Nucleotide-diphospho-sugar transferases"/>
    <property type="match status" value="1"/>
</dbReference>
<evidence type="ECO:0000256" key="1">
    <source>
        <dbReference type="ARBA" id="ARBA00022676"/>
    </source>
</evidence>
<organism evidence="4 5">
    <name type="scientific">Candidatus Olsenella excrementavium</name>
    <dbReference type="NCBI Taxonomy" id="2838709"/>
    <lineage>
        <taxon>Bacteria</taxon>
        <taxon>Bacillati</taxon>
        <taxon>Actinomycetota</taxon>
        <taxon>Coriobacteriia</taxon>
        <taxon>Coriobacteriales</taxon>
        <taxon>Atopobiaceae</taxon>
        <taxon>Olsenella</taxon>
    </lineage>
</organism>
<comment type="caution">
    <text evidence="4">The sequence shown here is derived from an EMBL/GenBank/DDBJ whole genome shotgun (WGS) entry which is preliminary data.</text>
</comment>
<dbReference type="AlphaFoldDB" id="A0A9D1ZAE4"/>
<feature type="domain" description="Glycosyltransferase 2-like" evidence="3">
    <location>
        <begin position="1"/>
        <end position="127"/>
    </location>
</feature>
<name>A0A9D1ZAE4_9ACTN</name>